<proteinExistence type="predicted"/>
<dbReference type="GeneID" id="20354236"/>
<organism evidence="2">
    <name type="scientific">Gaeumannomyces tritici (strain R3-111a-1)</name>
    <name type="common">Wheat and barley take-all root rot fungus</name>
    <name type="synonym">Gaeumannomyces graminis var. tritici</name>
    <dbReference type="NCBI Taxonomy" id="644352"/>
    <lineage>
        <taxon>Eukaryota</taxon>
        <taxon>Fungi</taxon>
        <taxon>Dikarya</taxon>
        <taxon>Ascomycota</taxon>
        <taxon>Pezizomycotina</taxon>
        <taxon>Sordariomycetes</taxon>
        <taxon>Sordariomycetidae</taxon>
        <taxon>Magnaporthales</taxon>
        <taxon>Magnaporthaceae</taxon>
        <taxon>Gaeumannomyces</taxon>
    </lineage>
</organism>
<evidence type="ECO:0000313" key="2">
    <source>
        <dbReference type="EMBL" id="EJT68651.1"/>
    </source>
</evidence>
<reference evidence="3" key="4">
    <citation type="journal article" date="2015" name="G3 (Bethesda)">
        <title>Genome sequences of three phytopathogenic species of the Magnaporthaceae family of fungi.</title>
        <authorList>
            <person name="Okagaki L.H."/>
            <person name="Nunes C.C."/>
            <person name="Sailsbery J."/>
            <person name="Clay B."/>
            <person name="Brown D."/>
            <person name="John T."/>
            <person name="Oh Y."/>
            <person name="Young N."/>
            <person name="Fitzgerald M."/>
            <person name="Haas B.J."/>
            <person name="Zeng Q."/>
            <person name="Young S."/>
            <person name="Adiconis X."/>
            <person name="Fan L."/>
            <person name="Levin J.Z."/>
            <person name="Mitchell T.K."/>
            <person name="Okubara P.A."/>
            <person name="Farman M.L."/>
            <person name="Kohn L.M."/>
            <person name="Birren B."/>
            <person name="Ma L.-J."/>
            <person name="Dean R.A."/>
        </authorList>
    </citation>
    <scope>NUCLEOTIDE SEQUENCE</scope>
    <source>
        <strain evidence="3">R3-111a-1</strain>
    </source>
</reference>
<reference evidence="3" key="5">
    <citation type="submission" date="2018-04" db="UniProtKB">
        <authorList>
            <consortium name="EnsemblFungi"/>
        </authorList>
    </citation>
    <scope>IDENTIFICATION</scope>
    <source>
        <strain evidence="3">R3-111a-1</strain>
    </source>
</reference>
<accession>J3PJT8</accession>
<evidence type="ECO:0000313" key="3">
    <source>
        <dbReference type="EnsemblFungi" id="EJT68651"/>
    </source>
</evidence>
<sequence>MRAGQRRRLAQTRRDVTTLQTKSADDGEPRKFQPPPPDPVGALIGQWPRRQVHAGKGRLVGQLCQVSKVEGQ</sequence>
<dbReference type="EnsemblFungi" id="EJT68651">
    <property type="protein sequence ID" value="EJT68651"/>
    <property type="gene ID" value="GGTG_13778"/>
</dbReference>
<feature type="compositionally biased region" description="Basic residues" evidence="1">
    <location>
        <begin position="1"/>
        <end position="11"/>
    </location>
</feature>
<dbReference type="HOGENOM" id="CLU_2722387_0_0_1"/>
<dbReference type="Proteomes" id="UP000006039">
    <property type="component" value="Unassembled WGS sequence"/>
</dbReference>
<dbReference type="VEuPathDB" id="FungiDB:GGTG_13778"/>
<reference evidence="2" key="3">
    <citation type="submission" date="2010-09" db="EMBL/GenBank/DDBJ databases">
        <title>Annotation of Gaeumannomyces graminis var. tritici R3-111a-1.</title>
        <authorList>
            <consortium name="The Broad Institute Genome Sequencing Platform"/>
            <person name="Ma L.-J."/>
            <person name="Dead R."/>
            <person name="Young S.K."/>
            <person name="Zeng Q."/>
            <person name="Gargeya S."/>
            <person name="Fitzgerald M."/>
            <person name="Haas B."/>
            <person name="Abouelleil A."/>
            <person name="Alvarado L."/>
            <person name="Arachchi H.M."/>
            <person name="Berlin A."/>
            <person name="Brown A."/>
            <person name="Chapman S.B."/>
            <person name="Chen Z."/>
            <person name="Dunbar C."/>
            <person name="Freedman E."/>
            <person name="Gearin G."/>
            <person name="Gellesch M."/>
            <person name="Goldberg J."/>
            <person name="Griggs A."/>
            <person name="Gujja S."/>
            <person name="Heiman D."/>
            <person name="Howarth C."/>
            <person name="Larson L."/>
            <person name="Lui A."/>
            <person name="MacDonald P.J.P."/>
            <person name="Mehta T."/>
            <person name="Montmayeur A."/>
            <person name="Murphy C."/>
            <person name="Neiman D."/>
            <person name="Pearson M."/>
            <person name="Priest M."/>
            <person name="Roberts A."/>
            <person name="Saif S."/>
            <person name="Shea T."/>
            <person name="Shenoy N."/>
            <person name="Sisk P."/>
            <person name="Stolte C."/>
            <person name="Sykes S."/>
            <person name="Yandava C."/>
            <person name="Wortman J."/>
            <person name="Nusbaum C."/>
            <person name="Birren B."/>
        </authorList>
    </citation>
    <scope>NUCLEOTIDE SEQUENCE</scope>
    <source>
        <strain evidence="2">R3-111a-1</strain>
    </source>
</reference>
<evidence type="ECO:0000313" key="4">
    <source>
        <dbReference type="Proteomes" id="UP000006039"/>
    </source>
</evidence>
<reference evidence="2" key="2">
    <citation type="submission" date="2010-07" db="EMBL/GenBank/DDBJ databases">
        <authorList>
            <consortium name="The Broad Institute Genome Sequencing Platform"/>
            <consortium name="Broad Institute Genome Sequencing Center for Infectious Disease"/>
            <person name="Ma L.-J."/>
            <person name="Dead R."/>
            <person name="Young S."/>
            <person name="Zeng Q."/>
            <person name="Koehrsen M."/>
            <person name="Alvarado L."/>
            <person name="Berlin A."/>
            <person name="Chapman S.B."/>
            <person name="Chen Z."/>
            <person name="Freedman E."/>
            <person name="Gellesch M."/>
            <person name="Goldberg J."/>
            <person name="Griggs A."/>
            <person name="Gujja S."/>
            <person name="Heilman E.R."/>
            <person name="Heiman D."/>
            <person name="Hepburn T."/>
            <person name="Howarth C."/>
            <person name="Jen D."/>
            <person name="Larson L."/>
            <person name="Mehta T."/>
            <person name="Neiman D."/>
            <person name="Pearson M."/>
            <person name="Roberts A."/>
            <person name="Saif S."/>
            <person name="Shea T."/>
            <person name="Shenoy N."/>
            <person name="Sisk P."/>
            <person name="Stolte C."/>
            <person name="Sykes S."/>
            <person name="Walk T."/>
            <person name="White J."/>
            <person name="Yandava C."/>
            <person name="Haas B."/>
            <person name="Nusbaum C."/>
            <person name="Birren B."/>
        </authorList>
    </citation>
    <scope>NUCLEOTIDE SEQUENCE</scope>
    <source>
        <strain evidence="2">R3-111a-1</strain>
    </source>
</reference>
<dbReference type="RefSeq" id="XP_009229961.1">
    <property type="nucleotide sequence ID" value="XM_009231697.1"/>
</dbReference>
<dbReference type="AlphaFoldDB" id="J3PJT8"/>
<evidence type="ECO:0000256" key="1">
    <source>
        <dbReference type="SAM" id="MobiDB-lite"/>
    </source>
</evidence>
<name>J3PJT8_GAET3</name>
<dbReference type="EMBL" id="GL385445">
    <property type="protein sequence ID" value="EJT68651.1"/>
    <property type="molecule type" value="Genomic_DNA"/>
</dbReference>
<feature type="region of interest" description="Disordered" evidence="1">
    <location>
        <begin position="1"/>
        <end position="42"/>
    </location>
</feature>
<gene>
    <name evidence="3" type="primary">20354236</name>
    <name evidence="2" type="ORF">GGTG_13778</name>
</gene>
<keyword evidence="4" id="KW-1185">Reference proteome</keyword>
<protein>
    <submittedName>
        <fullName evidence="2 3">Uncharacterized protein</fullName>
    </submittedName>
</protein>
<reference evidence="4" key="1">
    <citation type="submission" date="2010-07" db="EMBL/GenBank/DDBJ databases">
        <title>The genome sequence of Gaeumannomyces graminis var. tritici strain R3-111a-1.</title>
        <authorList>
            <consortium name="The Broad Institute Genome Sequencing Platform"/>
            <person name="Ma L.-J."/>
            <person name="Dead R."/>
            <person name="Young S."/>
            <person name="Zeng Q."/>
            <person name="Koehrsen M."/>
            <person name="Alvarado L."/>
            <person name="Berlin A."/>
            <person name="Chapman S.B."/>
            <person name="Chen Z."/>
            <person name="Freedman E."/>
            <person name="Gellesch M."/>
            <person name="Goldberg J."/>
            <person name="Griggs A."/>
            <person name="Gujja S."/>
            <person name="Heilman E.R."/>
            <person name="Heiman D."/>
            <person name="Hepburn T."/>
            <person name="Howarth C."/>
            <person name="Jen D."/>
            <person name="Larson L."/>
            <person name="Mehta T."/>
            <person name="Neiman D."/>
            <person name="Pearson M."/>
            <person name="Roberts A."/>
            <person name="Saif S."/>
            <person name="Shea T."/>
            <person name="Shenoy N."/>
            <person name="Sisk P."/>
            <person name="Stolte C."/>
            <person name="Sykes S."/>
            <person name="Walk T."/>
            <person name="White J."/>
            <person name="Yandava C."/>
            <person name="Haas B."/>
            <person name="Nusbaum C."/>
            <person name="Birren B."/>
        </authorList>
    </citation>
    <scope>NUCLEOTIDE SEQUENCE [LARGE SCALE GENOMIC DNA]</scope>
    <source>
        <strain evidence="4">R3-111a-1</strain>
    </source>
</reference>